<dbReference type="SUPFAM" id="SSF56672">
    <property type="entry name" value="DNA/RNA polymerases"/>
    <property type="match status" value="1"/>
</dbReference>
<dbReference type="PROSITE" id="PS50878">
    <property type="entry name" value="RT_POL"/>
    <property type="match status" value="1"/>
</dbReference>
<dbReference type="InterPro" id="IPR000477">
    <property type="entry name" value="RT_dom"/>
</dbReference>
<feature type="compositionally biased region" description="Low complexity" evidence="8">
    <location>
        <begin position="208"/>
        <end position="230"/>
    </location>
</feature>
<evidence type="ECO:0000256" key="4">
    <source>
        <dbReference type="ARBA" id="ARBA00022722"/>
    </source>
</evidence>
<keyword evidence="4" id="KW-0540">Nuclease</keyword>
<dbReference type="Pfam" id="PF03732">
    <property type="entry name" value="Retrotrans_gag"/>
    <property type="match status" value="1"/>
</dbReference>
<evidence type="ECO:0000256" key="1">
    <source>
        <dbReference type="ARBA" id="ARBA00022670"/>
    </source>
</evidence>
<dbReference type="Pfam" id="PF08284">
    <property type="entry name" value="RVP_2"/>
    <property type="match status" value="1"/>
</dbReference>
<dbReference type="GO" id="GO:0003964">
    <property type="term" value="F:RNA-directed DNA polymerase activity"/>
    <property type="evidence" value="ECO:0007669"/>
    <property type="project" value="UniProtKB-KW"/>
</dbReference>
<evidence type="ECO:0000256" key="5">
    <source>
        <dbReference type="ARBA" id="ARBA00022759"/>
    </source>
</evidence>
<dbReference type="InterPro" id="IPR050951">
    <property type="entry name" value="Retrovirus_Pol_polyprotein"/>
</dbReference>
<sequence>MANTHHDSSSSSPDHMEEFARQLTDMQNLFRASLADVSTRMTSLERRSPESSPASQTAMNYTPKLKLDVPRFDEEDRITVASFYLDGPALGWYQWMYRNRQIVSWQQFLTALKLRFAPTAYDDPKGKLFKLIQTTFVAAYLTEFESLANRVLGLSQMDLLSCFISGLKPEVRREVLTQQPATLNQATGLARLQEEKLNDILRLSRIRPTTPWTKPSSSTNKTLNESSGTPASPPLLPTPPSKPRFRQLTSTEMAERREQGLCFNCDERFSRNHRCKARFLLLIAEDDEVLESGQTEIYEEVDHGLEIADPVAVDPAQLSFHALSGIQTAQTIRVLGQIEFNLVQVLVDGGSTLNFIQKRVVQSLGLKPNPSPSLKVLVGNGEEILSSQVCQGVQLVIQGHMFEVDLYVLGLSGPDVVLGTPWLKQLSPVLMDYNSLTLKFQRNSQSIVLKGEIGPIPSNISYHQLKKILQTEPTTQLYSLNIVDSPVQSPPLPNHNDIRVQRLLRQYATIFEEPNQLPPPRFTDHNIPLPSSASPINVRPYRYPHAQKTEIEAQVKKLLANGWITPSNSPFSSPVLLLKKKDGTWRMCVDYRALNALTIKDRFPLPTVDELLDELGRAQVFSKLDLTSGFHQIRLQPEDCHKTAFRTHDGHYEYRVMPFGLCNASATFQATMNDIFRPLLRRFIIVFFDDILIYSLDENSHLNHLAEVFAILSEHQLFLKSTKCSFAQNQIDYLGHVVTRGTVAPDPLKIQAVMNWPIPQNLKALRGFLGLSGYYRKFIRGYASIALPLTNLLRKDAFKWSLEAEEAFK</sequence>
<dbReference type="PANTHER" id="PTHR37984:SF5">
    <property type="entry name" value="PROTEIN NYNRIN-LIKE"/>
    <property type="match status" value="1"/>
</dbReference>
<dbReference type="Gene3D" id="3.10.10.10">
    <property type="entry name" value="HIV Type 1 Reverse Transcriptase, subunit A, domain 1"/>
    <property type="match status" value="1"/>
</dbReference>
<dbReference type="FunFam" id="3.30.70.270:FF:000020">
    <property type="entry name" value="Transposon Tf2-6 polyprotein-like Protein"/>
    <property type="match status" value="1"/>
</dbReference>
<evidence type="ECO:0000313" key="11">
    <source>
        <dbReference type="Proteomes" id="UP000265520"/>
    </source>
</evidence>
<evidence type="ECO:0000256" key="8">
    <source>
        <dbReference type="SAM" id="MobiDB-lite"/>
    </source>
</evidence>
<dbReference type="EMBL" id="LXQA010002612">
    <property type="protein sequence ID" value="MCH81666.1"/>
    <property type="molecule type" value="Genomic_DNA"/>
</dbReference>
<evidence type="ECO:0000256" key="7">
    <source>
        <dbReference type="ARBA" id="ARBA00022918"/>
    </source>
</evidence>
<gene>
    <name evidence="10" type="ORF">A2U01_0002457</name>
</gene>
<feature type="region of interest" description="Disordered" evidence="8">
    <location>
        <begin position="208"/>
        <end position="245"/>
    </location>
</feature>
<feature type="compositionally biased region" description="Pro residues" evidence="8">
    <location>
        <begin position="231"/>
        <end position="242"/>
    </location>
</feature>
<dbReference type="AlphaFoldDB" id="A0A392M321"/>
<dbReference type="SUPFAM" id="SSF50630">
    <property type="entry name" value="Acid proteases"/>
    <property type="match status" value="1"/>
</dbReference>
<feature type="domain" description="Reverse transcriptase" evidence="9">
    <location>
        <begin position="559"/>
        <end position="738"/>
    </location>
</feature>
<keyword evidence="2" id="KW-0808">Transferase</keyword>
<dbReference type="CDD" id="cd01647">
    <property type="entry name" value="RT_LTR"/>
    <property type="match status" value="1"/>
</dbReference>
<keyword evidence="6" id="KW-0378">Hydrolase</keyword>
<evidence type="ECO:0000256" key="2">
    <source>
        <dbReference type="ARBA" id="ARBA00022679"/>
    </source>
</evidence>
<dbReference type="InterPro" id="IPR021109">
    <property type="entry name" value="Peptidase_aspartic_dom_sf"/>
</dbReference>
<dbReference type="CDD" id="cd00303">
    <property type="entry name" value="retropepsin_like"/>
    <property type="match status" value="1"/>
</dbReference>
<dbReference type="Gene3D" id="3.30.70.270">
    <property type="match status" value="2"/>
</dbReference>
<dbReference type="Pfam" id="PF00078">
    <property type="entry name" value="RVT_1"/>
    <property type="match status" value="1"/>
</dbReference>
<keyword evidence="11" id="KW-1185">Reference proteome</keyword>
<proteinExistence type="predicted"/>
<dbReference type="GO" id="GO:0004519">
    <property type="term" value="F:endonuclease activity"/>
    <property type="evidence" value="ECO:0007669"/>
    <property type="project" value="UniProtKB-KW"/>
</dbReference>
<dbReference type="Gene3D" id="2.40.70.10">
    <property type="entry name" value="Acid Proteases"/>
    <property type="match status" value="1"/>
</dbReference>
<reference evidence="10 11" key="1">
    <citation type="journal article" date="2018" name="Front. Plant Sci.">
        <title>Red Clover (Trifolium pratense) and Zigzag Clover (T. medium) - A Picture of Genomic Similarities and Differences.</title>
        <authorList>
            <person name="Dluhosova J."/>
            <person name="Istvanek J."/>
            <person name="Nedelnik J."/>
            <person name="Repkova J."/>
        </authorList>
    </citation>
    <scope>NUCLEOTIDE SEQUENCE [LARGE SCALE GENOMIC DNA]</scope>
    <source>
        <strain evidence="11">cv. 10/8</strain>
        <tissue evidence="10">Leaf</tissue>
    </source>
</reference>
<keyword evidence="7" id="KW-0695">RNA-directed DNA polymerase</keyword>
<evidence type="ECO:0000256" key="3">
    <source>
        <dbReference type="ARBA" id="ARBA00022695"/>
    </source>
</evidence>
<accession>A0A392M321</accession>
<protein>
    <recommendedName>
        <fullName evidence="9">Reverse transcriptase domain-containing protein</fullName>
    </recommendedName>
</protein>
<dbReference type="InterPro" id="IPR043502">
    <property type="entry name" value="DNA/RNA_pol_sf"/>
</dbReference>
<organism evidence="10 11">
    <name type="scientific">Trifolium medium</name>
    <dbReference type="NCBI Taxonomy" id="97028"/>
    <lineage>
        <taxon>Eukaryota</taxon>
        <taxon>Viridiplantae</taxon>
        <taxon>Streptophyta</taxon>
        <taxon>Embryophyta</taxon>
        <taxon>Tracheophyta</taxon>
        <taxon>Spermatophyta</taxon>
        <taxon>Magnoliopsida</taxon>
        <taxon>eudicotyledons</taxon>
        <taxon>Gunneridae</taxon>
        <taxon>Pentapetalae</taxon>
        <taxon>rosids</taxon>
        <taxon>fabids</taxon>
        <taxon>Fabales</taxon>
        <taxon>Fabaceae</taxon>
        <taxon>Papilionoideae</taxon>
        <taxon>50 kb inversion clade</taxon>
        <taxon>NPAAA clade</taxon>
        <taxon>Hologalegina</taxon>
        <taxon>IRL clade</taxon>
        <taxon>Trifolieae</taxon>
        <taxon>Trifolium</taxon>
    </lineage>
</organism>
<evidence type="ECO:0000313" key="10">
    <source>
        <dbReference type="EMBL" id="MCH81666.1"/>
    </source>
</evidence>
<keyword evidence="5" id="KW-0255">Endonuclease</keyword>
<dbReference type="PANTHER" id="PTHR37984">
    <property type="entry name" value="PROTEIN CBG26694"/>
    <property type="match status" value="1"/>
</dbReference>
<dbReference type="GO" id="GO:0006508">
    <property type="term" value="P:proteolysis"/>
    <property type="evidence" value="ECO:0007669"/>
    <property type="project" value="UniProtKB-KW"/>
</dbReference>
<evidence type="ECO:0000256" key="6">
    <source>
        <dbReference type="ARBA" id="ARBA00022801"/>
    </source>
</evidence>
<dbReference type="Proteomes" id="UP000265520">
    <property type="component" value="Unassembled WGS sequence"/>
</dbReference>
<dbReference type="InterPro" id="IPR005162">
    <property type="entry name" value="Retrotrans_gag_dom"/>
</dbReference>
<keyword evidence="3" id="KW-0548">Nucleotidyltransferase</keyword>
<dbReference type="InterPro" id="IPR043128">
    <property type="entry name" value="Rev_trsase/Diguanyl_cyclase"/>
</dbReference>
<dbReference type="GO" id="GO:0008233">
    <property type="term" value="F:peptidase activity"/>
    <property type="evidence" value="ECO:0007669"/>
    <property type="project" value="UniProtKB-KW"/>
</dbReference>
<name>A0A392M321_9FABA</name>
<keyword evidence="1" id="KW-0645">Protease</keyword>
<evidence type="ECO:0000259" key="9">
    <source>
        <dbReference type="PROSITE" id="PS50878"/>
    </source>
</evidence>
<dbReference type="FunFam" id="3.10.10.10:FF:000007">
    <property type="entry name" value="Retrovirus-related Pol polyprotein from transposon 17.6-like Protein"/>
    <property type="match status" value="1"/>
</dbReference>
<comment type="caution">
    <text evidence="10">The sequence shown here is derived from an EMBL/GenBank/DDBJ whole genome shotgun (WGS) entry which is preliminary data.</text>
</comment>